<evidence type="ECO:0008006" key="3">
    <source>
        <dbReference type="Google" id="ProtNLM"/>
    </source>
</evidence>
<keyword evidence="2" id="KW-1185">Reference proteome</keyword>
<protein>
    <recommendedName>
        <fullName evidence="3">DUF1579 domain-containing protein</fullName>
    </recommendedName>
</protein>
<dbReference type="EMBL" id="AP028055">
    <property type="protein sequence ID" value="BEG98647.1"/>
    <property type="molecule type" value="Genomic_DNA"/>
</dbReference>
<evidence type="ECO:0000313" key="1">
    <source>
        <dbReference type="EMBL" id="BEG98647.1"/>
    </source>
</evidence>
<evidence type="ECO:0000313" key="2">
    <source>
        <dbReference type="Proteomes" id="UP001496674"/>
    </source>
</evidence>
<reference evidence="1 2" key="1">
    <citation type="submission" date="2023-04" db="EMBL/GenBank/DDBJ databases">
        <title>Draft genome sequence of acteroides sedimenti strain YN3PY1.</title>
        <authorList>
            <person name="Yoshida N."/>
        </authorList>
    </citation>
    <scope>NUCLEOTIDE SEQUENCE [LARGE SCALE GENOMIC DNA]</scope>
    <source>
        <strain evidence="1 2">YN3PY1</strain>
    </source>
</reference>
<organism evidence="1 2">
    <name type="scientific">Bacteroides sedimenti</name>
    <dbReference type="NCBI Taxonomy" id="2136147"/>
    <lineage>
        <taxon>Bacteria</taxon>
        <taxon>Pseudomonadati</taxon>
        <taxon>Bacteroidota</taxon>
        <taxon>Bacteroidia</taxon>
        <taxon>Bacteroidales</taxon>
        <taxon>Bacteroidaceae</taxon>
        <taxon>Bacteroides</taxon>
    </lineage>
</organism>
<name>A0ABM8IGL4_9BACE</name>
<sequence>MAGSNGAHAQSSQKKLNQAELLKKFFGTWKNEVSKDTINWLEFSAYGKNAMTGSSKMKVKNKIISQNKQLCGYDNRSGKIIGVELDKHSGKMIFYIIEFVSENQHEGVAIMDITHPEKVTDKFYEVFESPDKIVHSYFENNKKISTVYTRVNTKK</sequence>
<accession>A0ABM8IGL4</accession>
<gene>
    <name evidence="1" type="ORF">BSYN_09120</name>
</gene>
<proteinExistence type="predicted"/>
<dbReference type="Proteomes" id="UP001496674">
    <property type="component" value="Chromosome"/>
</dbReference>